<keyword evidence="2 8" id="KW-0808">Transferase</keyword>
<dbReference type="GO" id="GO:0005525">
    <property type="term" value="F:GTP binding"/>
    <property type="evidence" value="ECO:0007669"/>
    <property type="project" value="UniProtKB-KW"/>
</dbReference>
<dbReference type="SUPFAM" id="SSF50447">
    <property type="entry name" value="Translation proteins"/>
    <property type="match status" value="1"/>
</dbReference>
<dbReference type="EMBL" id="LCAU01000029">
    <property type="protein sequence ID" value="KKR96642.1"/>
    <property type="molecule type" value="Genomic_DNA"/>
</dbReference>
<dbReference type="SUPFAM" id="SSF52540">
    <property type="entry name" value="P-loop containing nucleoside triphosphate hydrolases"/>
    <property type="match status" value="1"/>
</dbReference>
<dbReference type="EC" id="2.7.7.4" evidence="1"/>
<evidence type="ECO:0000256" key="6">
    <source>
        <dbReference type="ARBA" id="ARBA00023134"/>
    </source>
</evidence>
<dbReference type="InterPro" id="IPR027417">
    <property type="entry name" value="P-loop_NTPase"/>
</dbReference>
<dbReference type="InterPro" id="IPR050100">
    <property type="entry name" value="TRAFAC_GTPase_members"/>
</dbReference>
<dbReference type="Pfam" id="PF00009">
    <property type="entry name" value="GTP_EFTU"/>
    <property type="match status" value="1"/>
</dbReference>
<dbReference type="GO" id="GO:0005524">
    <property type="term" value="F:ATP binding"/>
    <property type="evidence" value="ECO:0007669"/>
    <property type="project" value="UniProtKB-KW"/>
</dbReference>
<keyword evidence="4" id="KW-0547">Nucleotide-binding</keyword>
<dbReference type="InterPro" id="IPR031157">
    <property type="entry name" value="G_TR_CS"/>
</dbReference>
<dbReference type="InterPro" id="IPR000795">
    <property type="entry name" value="T_Tr_GTP-bd_dom"/>
</dbReference>
<protein>
    <recommendedName>
        <fullName evidence="1">sulfate adenylyltransferase</fullName>
        <ecNumber evidence="1">2.7.7.4</ecNumber>
    </recommendedName>
</protein>
<comment type="caution">
    <text evidence="8">The sequence shown here is derived from an EMBL/GenBank/DDBJ whole genome shotgun (WGS) entry which is preliminary data.</text>
</comment>
<dbReference type="AlphaFoldDB" id="A0A0G0Y8M2"/>
<name>A0A0G0Y8M2_9BACT</name>
<dbReference type="InterPro" id="IPR011779">
    <property type="entry name" value="SO4_adenylTrfase_lsu"/>
</dbReference>
<dbReference type="Pfam" id="PF01583">
    <property type="entry name" value="APS_kinase"/>
    <property type="match status" value="1"/>
</dbReference>
<dbReference type="GO" id="GO:0006790">
    <property type="term" value="P:sulfur compound metabolic process"/>
    <property type="evidence" value="ECO:0007669"/>
    <property type="project" value="InterPro"/>
</dbReference>
<evidence type="ECO:0000313" key="9">
    <source>
        <dbReference type="Proteomes" id="UP000034746"/>
    </source>
</evidence>
<dbReference type="PROSITE" id="PS51722">
    <property type="entry name" value="G_TR_2"/>
    <property type="match status" value="1"/>
</dbReference>
<evidence type="ECO:0000256" key="4">
    <source>
        <dbReference type="ARBA" id="ARBA00022741"/>
    </source>
</evidence>
<accession>A0A0G0Y8M2</accession>
<sequence>MKLEQMKIVIVGHVDHGKSTVIGRLLSDTGSLPEGKLQEVKDRCAKNAKPFEYAFLLDALKDEQSQGITIDSARCFFKTQKRHYIVFDAPGHIEFLKNMVTGAAHAEAALLVIDANEGIQENSKRHGYLLSFLGIKQVSVLVNKMDLVNYDKQVFESIKKEYTEFLNHINVRPDAFVPISAMEGEGIINFSEKMKWYKGKSTLDQLDTFEKEKQVDDKPFRFPVQDIYKFTEEGDDRRIIAGTIESGSISKGDDVVFLPSKKESTIKSVESFNTQTKTSASAPEAIGFTLKEQIYINPGEIMVKKNEAVPHVSSRIKVNIFWMGRAPLIKNKAYKLKIATQRMGVKLVDVLNVIDALELKTVAKKEQVDRYDVAEIILETSKPIAFDLIDQIAGTSRFVLVDNYEIAGGGIVVEGLSDAHTLLEEHVIKREQVWEKGGVGLDEKIVRNKHKPKFIVFCGEEIDQKIQAARLLERRLFENKHQVYYLGLSNVLYGLDSDRISEFEDMDEHIRRLGELARIVTDSGQIFITILSAIDDYDIEKLKILTVPNDFITVLVGENIFNTFVPDLSFDGNNNAQSIANSVYDLLEQKEIIAIEYNI</sequence>
<dbReference type="PANTHER" id="PTHR23115">
    <property type="entry name" value="TRANSLATION FACTOR"/>
    <property type="match status" value="1"/>
</dbReference>
<dbReference type="NCBIfam" id="TIGR02034">
    <property type="entry name" value="CysN"/>
    <property type="match status" value="1"/>
</dbReference>
<dbReference type="Proteomes" id="UP000034746">
    <property type="component" value="Unassembled WGS sequence"/>
</dbReference>
<evidence type="ECO:0000313" key="8">
    <source>
        <dbReference type="EMBL" id="KKR96642.1"/>
    </source>
</evidence>
<keyword evidence="3 8" id="KW-0548">Nucleotidyltransferase</keyword>
<dbReference type="PATRIC" id="fig|1618997.3.peg.1188"/>
<dbReference type="InterPro" id="IPR059117">
    <property type="entry name" value="APS_kinase_dom"/>
</dbReference>
<dbReference type="InterPro" id="IPR044138">
    <property type="entry name" value="CysN_II"/>
</dbReference>
<evidence type="ECO:0000256" key="5">
    <source>
        <dbReference type="ARBA" id="ARBA00022840"/>
    </source>
</evidence>
<gene>
    <name evidence="8" type="ORF">UU48_C0029G0002</name>
</gene>
<keyword evidence="5" id="KW-0067">ATP-binding</keyword>
<feature type="domain" description="Tr-type G" evidence="7">
    <location>
        <begin position="3"/>
        <end position="202"/>
    </location>
</feature>
<dbReference type="Gene3D" id="3.40.50.300">
    <property type="entry name" value="P-loop containing nucleotide triphosphate hydrolases"/>
    <property type="match status" value="2"/>
</dbReference>
<dbReference type="PRINTS" id="PR00315">
    <property type="entry name" value="ELONGATNFCT"/>
</dbReference>
<dbReference type="InterPro" id="IPR009001">
    <property type="entry name" value="Transl_elong_EF1A/Init_IF2_C"/>
</dbReference>
<dbReference type="CDD" id="cd03695">
    <property type="entry name" value="CysN_NodQ_II"/>
    <property type="match status" value="1"/>
</dbReference>
<keyword evidence="6" id="KW-0342">GTP-binding</keyword>
<dbReference type="InterPro" id="IPR054696">
    <property type="entry name" value="GTP-eEF1A_C"/>
</dbReference>
<dbReference type="PROSITE" id="PS00301">
    <property type="entry name" value="G_TR_1"/>
    <property type="match status" value="1"/>
</dbReference>
<dbReference type="InterPro" id="IPR009000">
    <property type="entry name" value="Transl_B-barrel_sf"/>
</dbReference>
<evidence type="ECO:0000256" key="3">
    <source>
        <dbReference type="ARBA" id="ARBA00022695"/>
    </source>
</evidence>
<evidence type="ECO:0000259" key="7">
    <source>
        <dbReference type="PROSITE" id="PS51722"/>
    </source>
</evidence>
<evidence type="ECO:0000256" key="1">
    <source>
        <dbReference type="ARBA" id="ARBA00012391"/>
    </source>
</evidence>
<dbReference type="GO" id="GO:0003924">
    <property type="term" value="F:GTPase activity"/>
    <property type="evidence" value="ECO:0007669"/>
    <property type="project" value="InterPro"/>
</dbReference>
<reference evidence="8 9" key="1">
    <citation type="journal article" date="2015" name="Nature">
        <title>rRNA introns, odd ribosomes, and small enigmatic genomes across a large radiation of phyla.</title>
        <authorList>
            <person name="Brown C.T."/>
            <person name="Hug L.A."/>
            <person name="Thomas B.C."/>
            <person name="Sharon I."/>
            <person name="Castelle C.J."/>
            <person name="Singh A."/>
            <person name="Wilkins M.J."/>
            <person name="Williams K.H."/>
            <person name="Banfield J.F."/>
        </authorList>
    </citation>
    <scope>NUCLEOTIDE SEQUENCE [LARGE SCALE GENOMIC DNA]</scope>
</reference>
<organism evidence="8 9">
    <name type="scientific">Candidatus Uhrbacteria bacterium GW2011_GWF2_41_16</name>
    <dbReference type="NCBI Taxonomy" id="1618997"/>
    <lineage>
        <taxon>Bacteria</taxon>
        <taxon>Candidatus Uhriibacteriota</taxon>
    </lineage>
</organism>
<dbReference type="GO" id="GO:0004781">
    <property type="term" value="F:sulfate adenylyltransferase (ATP) activity"/>
    <property type="evidence" value="ECO:0007669"/>
    <property type="project" value="UniProtKB-EC"/>
</dbReference>
<proteinExistence type="predicted"/>
<evidence type="ECO:0000256" key="2">
    <source>
        <dbReference type="ARBA" id="ARBA00022679"/>
    </source>
</evidence>
<dbReference type="SUPFAM" id="SSF50465">
    <property type="entry name" value="EF-Tu/eEF-1alpha/eIF2-gamma C-terminal domain"/>
    <property type="match status" value="1"/>
</dbReference>
<dbReference type="Gene3D" id="2.40.30.10">
    <property type="entry name" value="Translation factors"/>
    <property type="match status" value="2"/>
</dbReference>
<dbReference type="Pfam" id="PF22594">
    <property type="entry name" value="GTP-eEF1A_C"/>
    <property type="match status" value="1"/>
</dbReference>